<name>A0A0D9QI77_PLAFR</name>
<dbReference type="InterPro" id="IPR013020">
    <property type="entry name" value="Rad3/Chl1-like"/>
</dbReference>
<evidence type="ECO:0000256" key="5">
    <source>
        <dbReference type="ARBA" id="ARBA00022723"/>
    </source>
</evidence>
<keyword evidence="10" id="KW-0067">ATP-binding</keyword>
<keyword evidence="7" id="KW-0227">DNA damage</keyword>
<evidence type="ECO:0000256" key="14">
    <source>
        <dbReference type="ARBA" id="ARBA00023204"/>
    </source>
</evidence>
<dbReference type="SMART" id="SM00491">
    <property type="entry name" value="HELICc2"/>
    <property type="match status" value="1"/>
</dbReference>
<keyword evidence="6" id="KW-0547">Nucleotide-binding</keyword>
<protein>
    <recommendedName>
        <fullName evidence="17">DNA 5'-3' helicase</fullName>
        <ecNumber evidence="17">5.6.2.3</ecNumber>
    </recommendedName>
</protein>
<keyword evidence="5" id="KW-0479">Metal-binding</keyword>
<dbReference type="FunFam" id="3.40.50.300:FF:000135">
    <property type="entry name" value="DNA repair helicase RAD3, putative"/>
    <property type="match status" value="1"/>
</dbReference>
<evidence type="ECO:0000256" key="2">
    <source>
        <dbReference type="ARBA" id="ARBA00004123"/>
    </source>
</evidence>
<evidence type="ECO:0000256" key="3">
    <source>
        <dbReference type="ARBA" id="ARBA00009146"/>
    </source>
</evidence>
<keyword evidence="15" id="KW-0413">Isomerase</keyword>
<proteinExistence type="inferred from homology"/>
<dbReference type="SMART" id="SM00488">
    <property type="entry name" value="DEXDc2"/>
    <property type="match status" value="1"/>
</dbReference>
<dbReference type="Proteomes" id="UP000054561">
    <property type="component" value="Unassembled WGS sequence"/>
</dbReference>
<dbReference type="GeneID" id="24268898"/>
<dbReference type="SUPFAM" id="SSF52540">
    <property type="entry name" value="P-loop containing nucleoside triphosphate hydrolases"/>
    <property type="match status" value="1"/>
</dbReference>
<dbReference type="Pfam" id="PF04851">
    <property type="entry name" value="ResIII"/>
    <property type="match status" value="1"/>
</dbReference>
<dbReference type="PROSITE" id="PS51193">
    <property type="entry name" value="HELICASE_ATP_BIND_2"/>
    <property type="match status" value="1"/>
</dbReference>
<dbReference type="InterPro" id="IPR045028">
    <property type="entry name" value="DinG/Rad3-like"/>
</dbReference>
<dbReference type="FunFam" id="3.40.50.300:FF:000128">
    <property type="entry name" value="Putative DNA repair helicase RAD3"/>
    <property type="match status" value="1"/>
</dbReference>
<dbReference type="Pfam" id="PF13307">
    <property type="entry name" value="Helicase_C_2"/>
    <property type="match status" value="1"/>
</dbReference>
<evidence type="ECO:0000256" key="11">
    <source>
        <dbReference type="ARBA" id="ARBA00023004"/>
    </source>
</evidence>
<evidence type="ECO:0000256" key="12">
    <source>
        <dbReference type="ARBA" id="ARBA00023014"/>
    </source>
</evidence>
<evidence type="ECO:0000256" key="6">
    <source>
        <dbReference type="ARBA" id="ARBA00022741"/>
    </source>
</evidence>
<dbReference type="GO" id="GO:0006366">
    <property type="term" value="P:transcription by RNA polymerase II"/>
    <property type="evidence" value="ECO:0007669"/>
    <property type="project" value="TreeGrafter"/>
</dbReference>
<dbReference type="OMA" id="WQTMGIL"/>
<keyword evidence="4" id="KW-0004">4Fe-4S</keyword>
<feature type="compositionally biased region" description="Acidic residues" evidence="19">
    <location>
        <begin position="527"/>
        <end position="537"/>
    </location>
</feature>
<dbReference type="OrthoDB" id="272481at2759"/>
<evidence type="ECO:0000256" key="19">
    <source>
        <dbReference type="SAM" id="MobiDB-lite"/>
    </source>
</evidence>
<evidence type="ECO:0000256" key="10">
    <source>
        <dbReference type="ARBA" id="ARBA00022840"/>
    </source>
</evidence>
<organism evidence="21 22">
    <name type="scientific">Plasmodium fragile</name>
    <dbReference type="NCBI Taxonomy" id="5857"/>
    <lineage>
        <taxon>Eukaryota</taxon>
        <taxon>Sar</taxon>
        <taxon>Alveolata</taxon>
        <taxon>Apicomplexa</taxon>
        <taxon>Aconoidasida</taxon>
        <taxon>Haemosporida</taxon>
        <taxon>Plasmodiidae</taxon>
        <taxon>Plasmodium</taxon>
        <taxon>Plasmodium (Plasmodium)</taxon>
    </lineage>
</organism>
<feature type="region of interest" description="Disordered" evidence="19">
    <location>
        <begin position="498"/>
        <end position="538"/>
    </location>
</feature>
<dbReference type="CDD" id="cd18788">
    <property type="entry name" value="SF2_C_XPD"/>
    <property type="match status" value="1"/>
</dbReference>
<comment type="subcellular location">
    <subcellularLocation>
        <location evidence="2">Nucleus</location>
    </subcellularLocation>
</comment>
<dbReference type="PANTHER" id="PTHR11472">
    <property type="entry name" value="DNA REPAIR DEAD HELICASE RAD3/XP-D SUBFAMILY MEMBER"/>
    <property type="match status" value="1"/>
</dbReference>
<dbReference type="InterPro" id="IPR006555">
    <property type="entry name" value="ATP-dep_Helicase_C"/>
</dbReference>
<dbReference type="GO" id="GO:0043139">
    <property type="term" value="F:5'-3' DNA helicase activity"/>
    <property type="evidence" value="ECO:0007669"/>
    <property type="project" value="UniProtKB-EC"/>
</dbReference>
<dbReference type="GO" id="GO:0046872">
    <property type="term" value="F:metal ion binding"/>
    <property type="evidence" value="ECO:0007669"/>
    <property type="project" value="UniProtKB-KW"/>
</dbReference>
<sequence length="997" mass="112332">MVVFHLDDLEVFFPYDYIYPEQYAYMRYLKKTLDSEGHCVLEMPTGTGKTVAIFSLITSYQYKKNDEGKFIFCTRTVAEMEKSLIELKKVIQYRVDTVRRRADSSGAACAATNSNADGSSGCGGGGGGFANLDVPPGDIVALGISARRCMCVNERVLRKHERERIDEECRKLTATFVREKNYINQKINKMGSTHTDKDRISDFILKNRQHIDVEDYFDVYNTTNSLEEYGELGLCGYYENYKKEFVLDLVQPGVYTIEDLKVMCKGYKNVQNVNVPICPYFCAKKIIEVAKVVVLNYQYVIDPKVSKSVFIGRDVNSRVHLYKNDIIVFDEAHNIDSVCLEALSVNIDRNILNRATSNIKKLLSKIETSKIVNEEKVREDCNRILQKLREERGMDLKAGAGSEVKAGAASQVKAGAASNVKKRKIEEGKNGASGEGGEVYFDEDLNLIFAGGANRSGVEDGACRGDVNGGEKQEKGESLMDGLAKLLGQSIGQLLPSRQEREQTEVGGLFPEGNKGALNSDANDNANDGDNDGGDDPTDLHYSPLLLEDIIKNIVLPGNIRKSEHFLNLMRIVVMYLKKYVNIYEITSEGPLSFLYKFEKETKLDTCFFKFCFDRLKSILNALQVVHVDDYSALNIVCNFCTLLGSYFQGFIIICEPYPEATGIYDPVIQFACLDSSIAMKSVIKKYKSVILTSGTITPLELYPKLLNFKTVLTASFPMSFDRNCVCPLIVTKSSDLVPLSSQFSLRSDITVIKNYGMLLVEMCKTIPDGIVAYFPSYIYMEEVISSWYELGIIANILEYKLIFIETKDIVSTTIALHNFKRACDLGKGAVFLSICRGKIAEGIDFDKHYGKCVILFGIPYQYTLSRILKSRLDFLKETYNIQENEFLTFDAMRQASQCVGRIIRNKKDYGIMIFADIRYARNDKKSKLPPWIIKCMDISNVNLTVSTAVNISRKFLLNMSQEYKETGQTKLSQELICNQAKCWALVKSVLNMDHFI</sequence>
<dbReference type="InterPro" id="IPR014013">
    <property type="entry name" value="Helic_SF1/SF2_ATP-bd_DinG/Rad3"/>
</dbReference>
<keyword evidence="22" id="KW-1185">Reference proteome</keyword>
<comment type="similarity">
    <text evidence="3">Belongs to the helicase family. RAD3/XPD subfamily.</text>
</comment>
<evidence type="ECO:0000259" key="20">
    <source>
        <dbReference type="PROSITE" id="PS51193"/>
    </source>
</evidence>
<keyword evidence="13" id="KW-0238">DNA-binding</keyword>
<evidence type="ECO:0000256" key="17">
    <source>
        <dbReference type="ARBA" id="ARBA00044969"/>
    </source>
</evidence>
<dbReference type="GO" id="GO:0005524">
    <property type="term" value="F:ATP binding"/>
    <property type="evidence" value="ECO:0007669"/>
    <property type="project" value="UniProtKB-KW"/>
</dbReference>
<comment type="catalytic activity">
    <reaction evidence="18">
        <text>ATP + H2O = ADP + phosphate + H(+)</text>
        <dbReference type="Rhea" id="RHEA:13065"/>
        <dbReference type="ChEBI" id="CHEBI:15377"/>
        <dbReference type="ChEBI" id="CHEBI:15378"/>
        <dbReference type="ChEBI" id="CHEBI:30616"/>
        <dbReference type="ChEBI" id="CHEBI:43474"/>
        <dbReference type="ChEBI" id="CHEBI:456216"/>
        <dbReference type="EC" id="5.6.2.3"/>
    </reaction>
</comment>
<keyword evidence="14" id="KW-0234">DNA repair</keyword>
<dbReference type="Pfam" id="PF06777">
    <property type="entry name" value="HBB"/>
    <property type="match status" value="1"/>
</dbReference>
<keyword evidence="12" id="KW-0411">Iron-sulfur</keyword>
<dbReference type="GO" id="GO:0051539">
    <property type="term" value="F:4 iron, 4 sulfur cluster binding"/>
    <property type="evidence" value="ECO:0007669"/>
    <property type="project" value="UniProtKB-KW"/>
</dbReference>
<feature type="domain" description="Helicase ATP-binding" evidence="20">
    <location>
        <begin position="8"/>
        <end position="388"/>
    </location>
</feature>
<keyword evidence="11" id="KW-0408">Iron</keyword>
<dbReference type="InterPro" id="IPR006554">
    <property type="entry name" value="Helicase-like_DEXD_c2"/>
</dbReference>
<reference evidence="21 22" key="1">
    <citation type="submission" date="2014-03" db="EMBL/GenBank/DDBJ databases">
        <title>The Genome Sequence of Plasmodium fragile nilgiri.</title>
        <authorList>
            <consortium name="The Broad Institute Genomics Platform"/>
            <consortium name="The Broad Institute Genome Sequencing Center for Infectious Disease"/>
            <person name="Neafsey D."/>
            <person name="Duraisingh M."/>
            <person name="Young S.K."/>
            <person name="Zeng Q."/>
            <person name="Gargeya S."/>
            <person name="Abouelleil A."/>
            <person name="Alvarado L."/>
            <person name="Chapman S.B."/>
            <person name="Gainer-Dewar J."/>
            <person name="Goldberg J."/>
            <person name="Griggs A."/>
            <person name="Gujja S."/>
            <person name="Hansen M."/>
            <person name="Howarth C."/>
            <person name="Imamovic A."/>
            <person name="Larimer J."/>
            <person name="Pearson M."/>
            <person name="Poon T.W."/>
            <person name="Priest M."/>
            <person name="Roberts A."/>
            <person name="Saif S."/>
            <person name="Shea T."/>
            <person name="Sykes S."/>
            <person name="Wortman J."/>
            <person name="Nusbaum C."/>
            <person name="Birren B."/>
        </authorList>
    </citation>
    <scope>NUCLEOTIDE SEQUENCE [LARGE SCALE GENOMIC DNA]</scope>
    <source>
        <strain evidence="22">nilgiri</strain>
    </source>
</reference>
<dbReference type="InterPro" id="IPR006935">
    <property type="entry name" value="Helicase/UvrB_N"/>
</dbReference>
<evidence type="ECO:0000256" key="9">
    <source>
        <dbReference type="ARBA" id="ARBA00022806"/>
    </source>
</evidence>
<dbReference type="RefSeq" id="XP_012336618.1">
    <property type="nucleotide sequence ID" value="XM_012481195.1"/>
</dbReference>
<dbReference type="GO" id="GO:0006281">
    <property type="term" value="P:DNA repair"/>
    <property type="evidence" value="ECO:0007669"/>
    <property type="project" value="UniProtKB-KW"/>
</dbReference>
<dbReference type="NCBIfam" id="TIGR00604">
    <property type="entry name" value="rad3"/>
    <property type="match status" value="1"/>
</dbReference>
<dbReference type="Pfam" id="PF06733">
    <property type="entry name" value="DEAD_2"/>
    <property type="match status" value="1"/>
</dbReference>
<evidence type="ECO:0000256" key="18">
    <source>
        <dbReference type="ARBA" id="ARBA00048954"/>
    </source>
</evidence>
<evidence type="ECO:0000256" key="16">
    <source>
        <dbReference type="ARBA" id="ARBA00023242"/>
    </source>
</evidence>
<evidence type="ECO:0000256" key="4">
    <source>
        <dbReference type="ARBA" id="ARBA00022485"/>
    </source>
</evidence>
<evidence type="ECO:0000256" key="8">
    <source>
        <dbReference type="ARBA" id="ARBA00022801"/>
    </source>
</evidence>
<evidence type="ECO:0000256" key="7">
    <source>
        <dbReference type="ARBA" id="ARBA00022763"/>
    </source>
</evidence>
<dbReference type="GO" id="GO:0016818">
    <property type="term" value="F:hydrolase activity, acting on acid anhydrides, in phosphorus-containing anhydrides"/>
    <property type="evidence" value="ECO:0007669"/>
    <property type="project" value="InterPro"/>
</dbReference>
<dbReference type="GO" id="GO:0003684">
    <property type="term" value="F:damaged DNA binding"/>
    <property type="evidence" value="ECO:0007669"/>
    <property type="project" value="TreeGrafter"/>
</dbReference>
<accession>A0A0D9QI77</accession>
<dbReference type="VEuPathDB" id="PlasmoDB:AK88_03584"/>
<evidence type="ECO:0000313" key="22">
    <source>
        <dbReference type="Proteomes" id="UP000054561"/>
    </source>
</evidence>
<comment type="cofactor">
    <cofactor evidence="1">
        <name>[4Fe-4S] cluster</name>
        <dbReference type="ChEBI" id="CHEBI:49883"/>
    </cofactor>
</comment>
<evidence type="ECO:0000256" key="13">
    <source>
        <dbReference type="ARBA" id="ARBA00023125"/>
    </source>
</evidence>
<evidence type="ECO:0000256" key="1">
    <source>
        <dbReference type="ARBA" id="ARBA00001966"/>
    </source>
</evidence>
<dbReference type="PANTHER" id="PTHR11472:SF1">
    <property type="entry name" value="GENERAL TRANSCRIPTION AND DNA REPAIR FACTOR IIH HELICASE SUBUNIT XPD"/>
    <property type="match status" value="1"/>
</dbReference>
<dbReference type="EC" id="5.6.2.3" evidence="17"/>
<dbReference type="GO" id="GO:0005634">
    <property type="term" value="C:nucleus"/>
    <property type="evidence" value="ECO:0007669"/>
    <property type="project" value="UniProtKB-SubCell"/>
</dbReference>
<dbReference type="InterPro" id="IPR010614">
    <property type="entry name" value="RAD3-like_helicase_DEAD"/>
</dbReference>
<keyword evidence="8" id="KW-0378">Hydrolase</keyword>
<gene>
    <name evidence="21" type="ORF">AK88_03584</name>
</gene>
<keyword evidence="16" id="KW-0539">Nucleus</keyword>
<dbReference type="GO" id="GO:0045951">
    <property type="term" value="P:positive regulation of mitotic recombination"/>
    <property type="evidence" value="ECO:0007669"/>
    <property type="project" value="TreeGrafter"/>
</dbReference>
<dbReference type="AlphaFoldDB" id="A0A0D9QI77"/>
<keyword evidence="9" id="KW-0347">Helicase</keyword>
<dbReference type="InterPro" id="IPR027417">
    <property type="entry name" value="P-loop_NTPase"/>
</dbReference>
<dbReference type="InterPro" id="IPR010643">
    <property type="entry name" value="HBB"/>
</dbReference>
<dbReference type="EMBL" id="KQ001686">
    <property type="protein sequence ID" value="KJP86770.1"/>
    <property type="molecule type" value="Genomic_DNA"/>
</dbReference>
<evidence type="ECO:0000313" key="21">
    <source>
        <dbReference type="EMBL" id="KJP86770.1"/>
    </source>
</evidence>
<dbReference type="Gene3D" id="3.40.50.300">
    <property type="entry name" value="P-loop containing nucleotide triphosphate hydrolases"/>
    <property type="match status" value="2"/>
</dbReference>
<evidence type="ECO:0000256" key="15">
    <source>
        <dbReference type="ARBA" id="ARBA00023235"/>
    </source>
</evidence>